<name>A0A6M7WSI3_RHILI</name>
<dbReference type="AlphaFoldDB" id="A0A6M7WSI3"/>
<reference evidence="1 2" key="1">
    <citation type="submission" date="2018-10" db="EMBL/GenBank/DDBJ databases">
        <authorList>
            <person name="Perry B.J."/>
            <person name="Sullivan J.T."/>
            <person name="Murphy R.J.T."/>
            <person name="Ramsay J.P."/>
            <person name="Ronson C.W."/>
        </authorList>
    </citation>
    <scope>NUCLEOTIDE SEQUENCE [LARGE SCALE GENOMIC DNA]</scope>
    <source>
        <strain evidence="1 2">R88b</strain>
    </source>
</reference>
<protein>
    <submittedName>
        <fullName evidence="1">Uncharacterized protein</fullName>
    </submittedName>
</protein>
<gene>
    <name evidence="1" type="ORF">EB235_15790</name>
</gene>
<proteinExistence type="predicted"/>
<evidence type="ECO:0000313" key="1">
    <source>
        <dbReference type="EMBL" id="QKD02788.1"/>
    </source>
</evidence>
<organism evidence="1 2">
    <name type="scientific">Mesorhizobium loti R88b</name>
    <dbReference type="NCBI Taxonomy" id="935548"/>
    <lineage>
        <taxon>Bacteria</taxon>
        <taxon>Pseudomonadati</taxon>
        <taxon>Pseudomonadota</taxon>
        <taxon>Alphaproteobacteria</taxon>
        <taxon>Hyphomicrobiales</taxon>
        <taxon>Phyllobacteriaceae</taxon>
        <taxon>Mesorhizobium</taxon>
    </lineage>
</organism>
<dbReference type="EMBL" id="CP033367">
    <property type="protein sequence ID" value="QKD02788.1"/>
    <property type="molecule type" value="Genomic_DNA"/>
</dbReference>
<accession>A0A6M7WSI3</accession>
<sequence>MAEEYIRQQRQSLSTITDVLAKAVPVAQAIAQLHEAIRRSPAKNFWAVIRETKGVLLVRPTAADQERCWPWKRTKSGNMSYELPGYLLFSPWPPNFHRMLQSCMVELQRVMADIDDPESKSDFSITHLPYRIWSVMLRPKLVIPEIQLFQRFAMPDSIAALDRWSNEPQRGSNIALRISQGVLVYKDGSDRCEIEIPEALFNPLFFPSAPNRPLDLHLVRAGRRSYYP</sequence>
<dbReference type="Proteomes" id="UP000503017">
    <property type="component" value="Chromosome"/>
</dbReference>
<evidence type="ECO:0000313" key="2">
    <source>
        <dbReference type="Proteomes" id="UP000503017"/>
    </source>
</evidence>